<dbReference type="InterPro" id="IPR016616">
    <property type="entry name" value="Bardet-Biedl_syndrome_2_prot"/>
</dbReference>
<proteinExistence type="predicted"/>
<reference evidence="2 3" key="1">
    <citation type="journal article" date="2018" name="Sci. Rep.">
        <title>Genomic signatures of local adaptation to the degree of environmental predictability in rotifers.</title>
        <authorList>
            <person name="Franch-Gras L."/>
            <person name="Hahn C."/>
            <person name="Garcia-Roger E.M."/>
            <person name="Carmona M.J."/>
            <person name="Serra M."/>
            <person name="Gomez A."/>
        </authorList>
    </citation>
    <scope>NUCLEOTIDE SEQUENCE [LARGE SCALE GENOMIC DNA]</scope>
    <source>
        <strain evidence="2">HYR1</strain>
    </source>
</reference>
<sequence>MVVPIFSLKLNNKICSRTVAIGKYDGIHPCLTAATLAGKVFIHNPHQKYSFSGVGRTDNDSNVVDSNLSLLNINSTISSLTTGSLDLSIENELLFIGTKTNMLAYDVHNNTDIFYKDVN</sequence>
<name>A0A3M7RSF8_BRAPC</name>
<dbReference type="GO" id="GO:0034464">
    <property type="term" value="C:BBSome"/>
    <property type="evidence" value="ECO:0007669"/>
    <property type="project" value="InterPro"/>
</dbReference>
<gene>
    <name evidence="2" type="ORF">BpHYR1_047598</name>
</gene>
<dbReference type="Proteomes" id="UP000276133">
    <property type="component" value="Unassembled WGS sequence"/>
</dbReference>
<evidence type="ECO:0000259" key="1">
    <source>
        <dbReference type="Pfam" id="PF14781"/>
    </source>
</evidence>
<dbReference type="GO" id="GO:0031514">
    <property type="term" value="C:motile cilium"/>
    <property type="evidence" value="ECO:0007669"/>
    <property type="project" value="TreeGrafter"/>
</dbReference>
<protein>
    <submittedName>
        <fullName evidence="2">Bardet-Biedl syndrome 2 isoform X1</fullName>
    </submittedName>
</protein>
<dbReference type="EMBL" id="REGN01002738">
    <property type="protein sequence ID" value="RNA26462.1"/>
    <property type="molecule type" value="Genomic_DNA"/>
</dbReference>
<dbReference type="GO" id="GO:0043005">
    <property type="term" value="C:neuron projection"/>
    <property type="evidence" value="ECO:0007669"/>
    <property type="project" value="TreeGrafter"/>
</dbReference>
<dbReference type="AlphaFoldDB" id="A0A3M7RSF8"/>
<feature type="domain" description="Ciliary BBSome complex subunit 2 N-terminal" evidence="1">
    <location>
        <begin position="20"/>
        <end position="118"/>
    </location>
</feature>
<dbReference type="GO" id="GO:1905515">
    <property type="term" value="P:non-motile cilium assembly"/>
    <property type="evidence" value="ECO:0007669"/>
    <property type="project" value="InterPro"/>
</dbReference>
<keyword evidence="3" id="KW-1185">Reference proteome</keyword>
<dbReference type="Pfam" id="PF14781">
    <property type="entry name" value="BBS2_N"/>
    <property type="match status" value="1"/>
</dbReference>
<dbReference type="GO" id="GO:0016020">
    <property type="term" value="C:membrane"/>
    <property type="evidence" value="ECO:0007669"/>
    <property type="project" value="TreeGrafter"/>
</dbReference>
<dbReference type="STRING" id="10195.A0A3M7RSF8"/>
<dbReference type="GO" id="GO:0036064">
    <property type="term" value="C:ciliary basal body"/>
    <property type="evidence" value="ECO:0007669"/>
    <property type="project" value="TreeGrafter"/>
</dbReference>
<comment type="caution">
    <text evidence="2">The sequence shown here is derived from an EMBL/GenBank/DDBJ whole genome shotgun (WGS) entry which is preliminary data.</text>
</comment>
<dbReference type="PANTHER" id="PTHR32465">
    <property type="entry name" value="BARDET-BIEDL SYNDROME 2 PROTEIN"/>
    <property type="match status" value="1"/>
</dbReference>
<dbReference type="InterPro" id="IPR029430">
    <property type="entry name" value="BBS2_N"/>
</dbReference>
<dbReference type="OrthoDB" id="2120021at2759"/>
<evidence type="ECO:0000313" key="3">
    <source>
        <dbReference type="Proteomes" id="UP000276133"/>
    </source>
</evidence>
<dbReference type="PANTHER" id="PTHR32465:SF0">
    <property type="entry name" value="BARDET-BIEDL SYNDROME 2 PROTEIN"/>
    <property type="match status" value="1"/>
</dbReference>
<evidence type="ECO:0000313" key="2">
    <source>
        <dbReference type="EMBL" id="RNA26462.1"/>
    </source>
</evidence>
<accession>A0A3M7RSF8</accession>
<organism evidence="2 3">
    <name type="scientific">Brachionus plicatilis</name>
    <name type="common">Marine rotifer</name>
    <name type="synonym">Brachionus muelleri</name>
    <dbReference type="NCBI Taxonomy" id="10195"/>
    <lineage>
        <taxon>Eukaryota</taxon>
        <taxon>Metazoa</taxon>
        <taxon>Spiralia</taxon>
        <taxon>Gnathifera</taxon>
        <taxon>Rotifera</taxon>
        <taxon>Eurotatoria</taxon>
        <taxon>Monogononta</taxon>
        <taxon>Pseudotrocha</taxon>
        <taxon>Ploima</taxon>
        <taxon>Brachionidae</taxon>
        <taxon>Brachionus</taxon>
    </lineage>
</organism>